<feature type="region of interest" description="Disordered" evidence="1">
    <location>
        <begin position="179"/>
        <end position="212"/>
    </location>
</feature>
<protein>
    <submittedName>
        <fullName evidence="2">Dihydrodipicolinate synthetase</fullName>
    </submittedName>
</protein>
<keyword evidence="3" id="KW-1185">Reference proteome</keyword>
<dbReference type="AlphaFoldDB" id="A0A2U3I2X2"/>
<gene>
    <name evidence="2" type="ORF">NOV72_01690</name>
</gene>
<dbReference type="Proteomes" id="UP000238169">
    <property type="component" value="Unassembled WGS sequence"/>
</dbReference>
<accession>A0A2U3I2X2</accession>
<evidence type="ECO:0000256" key="1">
    <source>
        <dbReference type="SAM" id="MobiDB-lite"/>
    </source>
</evidence>
<evidence type="ECO:0000313" key="2">
    <source>
        <dbReference type="EMBL" id="SPB14448.1"/>
    </source>
</evidence>
<sequence length="212" mass="23304">METRAGVYHNPATGKWSGMNAICGAPSSGSDASNARGRGMVLDVRRPRLHRGVPRDQSAGLGWRPHENTLTTAARHDIGTEICSHALQRDRTRGSRDRQRHDGQGKHRRYPAHARSASTGRRRDEPLTLEAFWAGASGWCTAAPNPIAKLTLDLYAAIRREIFVKRVRCSTGSLPTTIKAGLKPKGHDVGALRRPLMTRPRDSPSCSKLPHK</sequence>
<name>A0A2U3I2X2_9BURK</name>
<organism evidence="2 3">
    <name type="scientific">Caballeronia novacaledonica</name>
    <dbReference type="NCBI Taxonomy" id="1544861"/>
    <lineage>
        <taxon>Bacteria</taxon>
        <taxon>Pseudomonadati</taxon>
        <taxon>Pseudomonadota</taxon>
        <taxon>Betaproteobacteria</taxon>
        <taxon>Burkholderiales</taxon>
        <taxon>Burkholderiaceae</taxon>
        <taxon>Caballeronia</taxon>
    </lineage>
</organism>
<reference evidence="3" key="1">
    <citation type="submission" date="2018-01" db="EMBL/GenBank/DDBJ databases">
        <authorList>
            <person name="Peeters C."/>
        </authorList>
    </citation>
    <scope>NUCLEOTIDE SEQUENCE [LARGE SCALE GENOMIC DNA]</scope>
</reference>
<feature type="compositionally biased region" description="Basic and acidic residues" evidence="1">
    <location>
        <begin position="87"/>
        <end position="105"/>
    </location>
</feature>
<proteinExistence type="predicted"/>
<evidence type="ECO:0000313" key="3">
    <source>
        <dbReference type="Proteomes" id="UP000238169"/>
    </source>
</evidence>
<feature type="region of interest" description="Disordered" evidence="1">
    <location>
        <begin position="85"/>
        <end position="123"/>
    </location>
</feature>
<dbReference type="EMBL" id="OGTP01000004">
    <property type="protein sequence ID" value="SPB14448.1"/>
    <property type="molecule type" value="Genomic_DNA"/>
</dbReference>
<dbReference type="SUPFAM" id="SSF51569">
    <property type="entry name" value="Aldolase"/>
    <property type="match status" value="1"/>
</dbReference>